<gene>
    <name evidence="2" type="primary">ATP8</name>
</gene>
<keyword evidence="1" id="KW-0812">Transmembrane</keyword>
<sequence length="50" mass="5582">MPQLSPASGLFIFCTVLLILSILIFALNFCPLPVKQPQIPSQKLTHKIFN</sequence>
<protein>
    <submittedName>
        <fullName evidence="2">ATP synthase F0 subunit 8</fullName>
    </submittedName>
</protein>
<keyword evidence="1" id="KW-1133">Transmembrane helix</keyword>
<name>A0A0A6ZAG7_9EUPU</name>
<accession>A0A0A6ZAG7</accession>
<organism evidence="2">
    <name type="scientific">Gastrocopta cristata</name>
    <dbReference type="NCBI Taxonomy" id="1128339"/>
    <lineage>
        <taxon>Eukaryota</taxon>
        <taxon>Metazoa</taxon>
        <taxon>Spiralia</taxon>
        <taxon>Lophotrochozoa</taxon>
        <taxon>Mollusca</taxon>
        <taxon>Gastropoda</taxon>
        <taxon>Heterobranchia</taxon>
        <taxon>Euthyneura</taxon>
        <taxon>Panpulmonata</taxon>
        <taxon>Eupulmonata</taxon>
        <taxon>Stylommatophora</taxon>
        <taxon>Orthurethra</taxon>
        <taxon>Pupillidae</taxon>
        <taxon>Gastrocopta</taxon>
    </lineage>
</organism>
<keyword evidence="2" id="KW-0496">Mitochondrion</keyword>
<feature type="transmembrane region" description="Helical" evidence="1">
    <location>
        <begin position="6"/>
        <end position="30"/>
    </location>
</feature>
<dbReference type="EMBL" id="KC185403">
    <property type="protein sequence ID" value="AGC52857.1"/>
    <property type="molecule type" value="Genomic_DNA"/>
</dbReference>
<dbReference type="GeneID" id="22832477"/>
<geneLocation type="mitochondrion" evidence="2"/>
<reference evidence="2" key="1">
    <citation type="submission" date="2012-11" db="EMBL/GenBank/DDBJ databases">
        <title>Mitochondrial Genome Evolution in Pupillid Land Snails.</title>
        <authorList>
            <person name="Marquardt J.D."/>
            <person name="Adema C.M."/>
            <person name="Nekola J.C."/>
            <person name="Bergthorsson U."/>
        </authorList>
    </citation>
    <scope>NUCLEOTIDE SEQUENCE</scope>
</reference>
<evidence type="ECO:0000313" key="2">
    <source>
        <dbReference type="EMBL" id="AGC52857.1"/>
    </source>
</evidence>
<dbReference type="RefSeq" id="YP_009113892.1">
    <property type="nucleotide sequence ID" value="NC_026043.1"/>
</dbReference>
<dbReference type="AlphaFoldDB" id="A0A0A6ZAG7"/>
<evidence type="ECO:0000256" key="1">
    <source>
        <dbReference type="SAM" id="Phobius"/>
    </source>
</evidence>
<proteinExistence type="predicted"/>
<keyword evidence="1" id="KW-0472">Membrane</keyword>
<dbReference type="CTD" id="4509"/>